<keyword evidence="1" id="KW-0479">Metal-binding</keyword>
<keyword evidence="1" id="KW-0862">Zinc</keyword>
<feature type="compositionally biased region" description="Low complexity" evidence="2">
    <location>
        <begin position="34"/>
        <end position="47"/>
    </location>
</feature>
<feature type="compositionally biased region" description="Low complexity" evidence="2">
    <location>
        <begin position="230"/>
        <end position="241"/>
    </location>
</feature>
<evidence type="ECO:0000256" key="2">
    <source>
        <dbReference type="SAM" id="MobiDB-lite"/>
    </source>
</evidence>
<evidence type="ECO:0000256" key="1">
    <source>
        <dbReference type="PROSITE-ProRule" id="PRU00042"/>
    </source>
</evidence>
<feature type="region of interest" description="Disordered" evidence="2">
    <location>
        <begin position="19"/>
        <end position="115"/>
    </location>
</feature>
<organism evidence="4 5">
    <name type="scientific">Ditylenchus dipsaci</name>
    <dbReference type="NCBI Taxonomy" id="166011"/>
    <lineage>
        <taxon>Eukaryota</taxon>
        <taxon>Metazoa</taxon>
        <taxon>Ecdysozoa</taxon>
        <taxon>Nematoda</taxon>
        <taxon>Chromadorea</taxon>
        <taxon>Rhabditida</taxon>
        <taxon>Tylenchina</taxon>
        <taxon>Tylenchomorpha</taxon>
        <taxon>Sphaerularioidea</taxon>
        <taxon>Anguinidae</taxon>
        <taxon>Anguininae</taxon>
        <taxon>Ditylenchus</taxon>
    </lineage>
</organism>
<dbReference type="PROSITE" id="PS50157">
    <property type="entry name" value="ZINC_FINGER_C2H2_2"/>
    <property type="match status" value="1"/>
</dbReference>
<feature type="domain" description="C2H2-type" evidence="3">
    <location>
        <begin position="338"/>
        <end position="371"/>
    </location>
</feature>
<protein>
    <submittedName>
        <fullName evidence="5">C2H2-type domain-containing protein</fullName>
    </submittedName>
</protein>
<dbReference type="Proteomes" id="UP000887574">
    <property type="component" value="Unplaced"/>
</dbReference>
<dbReference type="InterPro" id="IPR013087">
    <property type="entry name" value="Znf_C2H2_type"/>
</dbReference>
<proteinExistence type="predicted"/>
<sequence>MQMDKSPLAMLAKACETIGCNSDSSPNKSKTHSKNGSNGSSKSTNNSRHSLQNSPHGNHAYFDSVNGNGLNGKHTKKENGQQHTRKGSPRANFTNVNGALNCEPSTSSPSNAQLQQGHPLNMANNGAFPGLLQRCFPGGMPPNGYPVGANPFNIMAAMAAFGGQQGIPPPGMMPSAPTSRVPNTGANPNSITTTTTALSAPIPAPSQPLLNPLSKTPPATNHQQNQAKRSALATPTSSAASGQMSQFSSQAEMEFANLVAQQQAMAMFGNPFAGAFPPAAFFGPQNGAMMQAMTGMTNAAAMPMPLPAQGYLDNSNAGSSASVQAMLMAAACGQQPRFVCTYAIKNSSCNKSFETESELFGHYRLHISQLTNTTNASSPILVSSTTTDPTVSTASSAPPSTPNLNISNSIQQQNGGGKMKVKQEIKSSPPAASPKQPASLPPMWNFNSPSGLQMTPPTTAANSRLQLSNQQQFQQHQAMAAAMNNAQQHQNHQNMAAMQQAMAIQYDMAMAAAAGMPPPFAINMMNPAQQMAFANGFIMNQGGQQQQQQVVEKTV</sequence>
<evidence type="ECO:0000259" key="3">
    <source>
        <dbReference type="PROSITE" id="PS50157"/>
    </source>
</evidence>
<feature type="compositionally biased region" description="Polar residues" evidence="2">
    <location>
        <begin position="176"/>
        <end position="198"/>
    </location>
</feature>
<evidence type="ECO:0000313" key="4">
    <source>
        <dbReference type="Proteomes" id="UP000887574"/>
    </source>
</evidence>
<feature type="region of interest" description="Disordered" evidence="2">
    <location>
        <begin position="168"/>
        <end position="245"/>
    </location>
</feature>
<keyword evidence="1" id="KW-0863">Zinc-finger</keyword>
<feature type="compositionally biased region" description="Low complexity" evidence="2">
    <location>
        <begin position="427"/>
        <end position="442"/>
    </location>
</feature>
<dbReference type="WBParaSite" id="jg16526">
    <property type="protein sequence ID" value="jg16526"/>
    <property type="gene ID" value="jg16526"/>
</dbReference>
<feature type="compositionally biased region" description="Polar residues" evidence="2">
    <location>
        <begin position="445"/>
        <end position="459"/>
    </location>
</feature>
<keyword evidence="4" id="KW-1185">Reference proteome</keyword>
<accession>A0A915D8C7</accession>
<dbReference type="AlphaFoldDB" id="A0A915D8C7"/>
<feature type="compositionally biased region" description="Polar residues" evidence="2">
    <location>
        <begin position="91"/>
        <end position="115"/>
    </location>
</feature>
<feature type="compositionally biased region" description="Low complexity" evidence="2">
    <location>
        <begin position="382"/>
        <end position="398"/>
    </location>
</feature>
<reference evidence="5" key="1">
    <citation type="submission" date="2022-11" db="UniProtKB">
        <authorList>
            <consortium name="WormBaseParasite"/>
        </authorList>
    </citation>
    <scope>IDENTIFICATION</scope>
</reference>
<feature type="compositionally biased region" description="Polar residues" evidence="2">
    <location>
        <begin position="213"/>
        <end position="228"/>
    </location>
</feature>
<feature type="region of interest" description="Disordered" evidence="2">
    <location>
        <begin position="379"/>
        <end position="459"/>
    </location>
</feature>
<dbReference type="GO" id="GO:0008270">
    <property type="term" value="F:zinc ion binding"/>
    <property type="evidence" value="ECO:0007669"/>
    <property type="project" value="UniProtKB-KW"/>
</dbReference>
<evidence type="ECO:0000313" key="5">
    <source>
        <dbReference type="WBParaSite" id="jg16526"/>
    </source>
</evidence>
<name>A0A915D8C7_9BILA</name>